<name>A0A554LCZ7_9BACT</name>
<keyword evidence="3" id="KW-1133">Transmembrane helix</keyword>
<evidence type="ECO:0000256" key="1">
    <source>
        <dbReference type="SAM" id="Coils"/>
    </source>
</evidence>
<evidence type="ECO:0000256" key="3">
    <source>
        <dbReference type="SAM" id="Phobius"/>
    </source>
</evidence>
<dbReference type="Proteomes" id="UP000318296">
    <property type="component" value="Unassembled WGS sequence"/>
</dbReference>
<evidence type="ECO:0000313" key="4">
    <source>
        <dbReference type="EMBL" id="TSC90678.1"/>
    </source>
</evidence>
<gene>
    <name evidence="4" type="ORF">CEN92_427</name>
</gene>
<feature type="compositionally biased region" description="Low complexity" evidence="2">
    <location>
        <begin position="155"/>
        <end position="164"/>
    </location>
</feature>
<keyword evidence="3" id="KW-0472">Membrane</keyword>
<protein>
    <submittedName>
        <fullName evidence="4">Colicin import membrane protein</fullName>
    </submittedName>
</protein>
<evidence type="ECO:0000256" key="2">
    <source>
        <dbReference type="SAM" id="MobiDB-lite"/>
    </source>
</evidence>
<feature type="coiled-coil region" evidence="1">
    <location>
        <begin position="309"/>
        <end position="356"/>
    </location>
</feature>
<sequence length="599" mass="64087">MPKKPDSARGGSAPGGKKRKKGEARTKQGQARLDAARRQIEAGRRRGKAAPFGAPQAGTRRPEIPEEAEERPEEKREEARRERPQEKKEEEKEKDKEEEPEEKPEDKEKSRRSDKSDVGIPTETSGKEAPETEKEAGTKEPGATEGPPAETPVDAVTKGGEAAKAGGGTAKAGGEVAEGAGTAAGGAAAAGEAAGGVAAAEAETGAATGGTSCLVQIIAAVIIGIIIILLVIIIAFILSQIDGAGRSPKEEPNQNSQADMIDRGKAIANASGGVNSLVQAEGMAGDKSFNTAKDEINDSTKNYANLPNKEVLNKTAEELSLNLEVLQSKAADDLYVAKQTEKINGLTGQLKNYTADCSKTDENCQKIDENANKVEAAMNEIKNYTFTKKETSLLGRDELIKIRPGMEINSLDLQYIKDNKIDIRILRLINHLGEAGWDRLKISRIVDFDQTDNESNVNNEDEATVSAHNSGEALDITIVGTYKCSKHWGLTDFRRPCYVYYQTGFRPNSSTSYGGPNGDSFDEIFANFAFGQASEILNGGSIDAENWADFLVQAGISALIEETGLTPTIFEFPTTDSGLGAYALGESLGIDPNAFERMT</sequence>
<keyword evidence="3" id="KW-0812">Transmembrane</keyword>
<feature type="non-terminal residue" evidence="4">
    <location>
        <position position="599"/>
    </location>
</feature>
<comment type="caution">
    <text evidence="4">The sequence shown here is derived from an EMBL/GenBank/DDBJ whole genome shotgun (WGS) entry which is preliminary data.</text>
</comment>
<dbReference type="EMBL" id="VMGH01000069">
    <property type="protein sequence ID" value="TSC90678.1"/>
    <property type="molecule type" value="Genomic_DNA"/>
</dbReference>
<feature type="compositionally biased region" description="Basic and acidic residues" evidence="2">
    <location>
        <begin position="104"/>
        <end position="117"/>
    </location>
</feature>
<reference evidence="4 5" key="1">
    <citation type="submission" date="2017-07" db="EMBL/GenBank/DDBJ databases">
        <title>Mechanisms for carbon and nitrogen cycling indicate functional differentiation within the Candidate Phyla Radiation.</title>
        <authorList>
            <person name="Danczak R.E."/>
            <person name="Johnston M.D."/>
            <person name="Kenah C."/>
            <person name="Slattery M."/>
            <person name="Wrighton K.C."/>
            <person name="Wilkins M.J."/>
        </authorList>
    </citation>
    <scope>NUCLEOTIDE SEQUENCE [LARGE SCALE GENOMIC DNA]</scope>
    <source>
        <strain evidence="4">Licking1014_96</strain>
    </source>
</reference>
<proteinExistence type="predicted"/>
<organism evidence="4 5">
    <name type="scientific">Candidatus Berkelbacteria bacterium Licking1014_96</name>
    <dbReference type="NCBI Taxonomy" id="2017149"/>
    <lineage>
        <taxon>Bacteria</taxon>
        <taxon>Candidatus Berkelbacteria</taxon>
    </lineage>
</organism>
<accession>A0A554LCZ7</accession>
<evidence type="ECO:0000313" key="5">
    <source>
        <dbReference type="Proteomes" id="UP000318296"/>
    </source>
</evidence>
<feature type="transmembrane region" description="Helical" evidence="3">
    <location>
        <begin position="217"/>
        <end position="239"/>
    </location>
</feature>
<feature type="compositionally biased region" description="Basic and acidic residues" evidence="2">
    <location>
        <begin position="72"/>
        <end position="97"/>
    </location>
</feature>
<feature type="compositionally biased region" description="Basic and acidic residues" evidence="2">
    <location>
        <begin position="125"/>
        <end position="138"/>
    </location>
</feature>
<feature type="region of interest" description="Disordered" evidence="2">
    <location>
        <begin position="1"/>
        <end position="173"/>
    </location>
</feature>
<feature type="compositionally biased region" description="Basic and acidic residues" evidence="2">
    <location>
        <begin position="34"/>
        <end position="44"/>
    </location>
</feature>
<keyword evidence="1" id="KW-0175">Coiled coil</keyword>
<dbReference type="AlphaFoldDB" id="A0A554LCZ7"/>